<accession>A0A920CPB2</accession>
<proteinExistence type="predicted"/>
<sequence length="46" mass="5366">MKRYYKVLCHCMIEPCESYYPCIYKAGLKSLRNKGISVKCAEVKAF</sequence>
<protein>
    <submittedName>
        <fullName evidence="1">Uncharacterized protein</fullName>
    </submittedName>
</protein>
<comment type="caution">
    <text evidence="1">The sequence shown here is derived from an EMBL/GenBank/DDBJ whole genome shotgun (WGS) entry which is preliminary data.</text>
</comment>
<dbReference type="EMBL" id="BORS01000021">
    <property type="protein sequence ID" value="GIO44694.1"/>
    <property type="molecule type" value="Genomic_DNA"/>
</dbReference>
<dbReference type="AlphaFoldDB" id="A0A920CPB2"/>
<gene>
    <name evidence="1" type="ORF">J41TS4_44520</name>
</gene>
<organism evidence="1 2">
    <name type="scientific">Paenibacillus apis</name>
    <dbReference type="NCBI Taxonomy" id="1792174"/>
    <lineage>
        <taxon>Bacteria</taxon>
        <taxon>Bacillati</taxon>
        <taxon>Bacillota</taxon>
        <taxon>Bacilli</taxon>
        <taxon>Bacillales</taxon>
        <taxon>Paenibacillaceae</taxon>
        <taxon>Paenibacillus</taxon>
    </lineage>
</organism>
<dbReference type="Proteomes" id="UP000678895">
    <property type="component" value="Unassembled WGS sequence"/>
</dbReference>
<reference evidence="1" key="1">
    <citation type="submission" date="2021-03" db="EMBL/GenBank/DDBJ databases">
        <title>Antimicrobial resistance genes in bacteria isolated from Japanese honey, and their potential for conferring macrolide and lincosamide resistance in the American foulbrood pathogen Paenibacillus larvae.</title>
        <authorList>
            <person name="Okamoto M."/>
            <person name="Kumagai M."/>
            <person name="Kanamori H."/>
            <person name="Takamatsu D."/>
        </authorList>
    </citation>
    <scope>NUCLEOTIDE SEQUENCE</scope>
    <source>
        <strain evidence="1">J41TS4</strain>
    </source>
</reference>
<evidence type="ECO:0000313" key="1">
    <source>
        <dbReference type="EMBL" id="GIO44694.1"/>
    </source>
</evidence>
<keyword evidence="2" id="KW-1185">Reference proteome</keyword>
<evidence type="ECO:0000313" key="2">
    <source>
        <dbReference type="Proteomes" id="UP000678895"/>
    </source>
</evidence>
<name>A0A920CPB2_9BACL</name>